<name>A0AAW2GBM9_9HYME</name>
<evidence type="ECO:0000313" key="2">
    <source>
        <dbReference type="Proteomes" id="UP001430953"/>
    </source>
</evidence>
<proteinExistence type="predicted"/>
<organism evidence="1 2">
    <name type="scientific">Cardiocondyla obscurior</name>
    <dbReference type="NCBI Taxonomy" id="286306"/>
    <lineage>
        <taxon>Eukaryota</taxon>
        <taxon>Metazoa</taxon>
        <taxon>Ecdysozoa</taxon>
        <taxon>Arthropoda</taxon>
        <taxon>Hexapoda</taxon>
        <taxon>Insecta</taxon>
        <taxon>Pterygota</taxon>
        <taxon>Neoptera</taxon>
        <taxon>Endopterygota</taxon>
        <taxon>Hymenoptera</taxon>
        <taxon>Apocrita</taxon>
        <taxon>Aculeata</taxon>
        <taxon>Formicoidea</taxon>
        <taxon>Formicidae</taxon>
        <taxon>Myrmicinae</taxon>
        <taxon>Cardiocondyla</taxon>
    </lineage>
</organism>
<comment type="caution">
    <text evidence="1">The sequence shown here is derived from an EMBL/GenBank/DDBJ whole genome shotgun (WGS) entry which is preliminary data.</text>
</comment>
<dbReference type="AlphaFoldDB" id="A0AAW2GBM9"/>
<dbReference type="Proteomes" id="UP001430953">
    <property type="component" value="Unassembled WGS sequence"/>
</dbReference>
<protein>
    <submittedName>
        <fullName evidence="1">Uncharacterized protein</fullName>
    </submittedName>
</protein>
<evidence type="ECO:0000313" key="1">
    <source>
        <dbReference type="EMBL" id="KAL0125015.1"/>
    </source>
</evidence>
<sequence length="94" mass="11143">MFSLCQGILSSGSTRGHTWYVASVTKSDRVFPHALFRGIRPRNLYGRLLPFGTLMFRHVCYQNLKKATKKLRKLRKTQRKMYTYTWSKRANRTQ</sequence>
<gene>
    <name evidence="1" type="ORF">PUN28_004270</name>
</gene>
<keyword evidence="2" id="KW-1185">Reference proteome</keyword>
<accession>A0AAW2GBM9</accession>
<reference evidence="1 2" key="1">
    <citation type="submission" date="2023-03" db="EMBL/GenBank/DDBJ databases">
        <title>High recombination rates correlate with genetic variation in Cardiocondyla obscurior ants.</title>
        <authorList>
            <person name="Errbii M."/>
        </authorList>
    </citation>
    <scope>NUCLEOTIDE SEQUENCE [LARGE SCALE GENOMIC DNA]</scope>
    <source>
        <strain evidence="1">Alpha-2009</strain>
        <tissue evidence="1">Whole body</tissue>
    </source>
</reference>
<dbReference type="EMBL" id="JADYXP020000004">
    <property type="protein sequence ID" value="KAL0125015.1"/>
    <property type="molecule type" value="Genomic_DNA"/>
</dbReference>